<organism evidence="1">
    <name type="scientific">marine sediment metagenome</name>
    <dbReference type="NCBI Taxonomy" id="412755"/>
    <lineage>
        <taxon>unclassified sequences</taxon>
        <taxon>metagenomes</taxon>
        <taxon>ecological metagenomes</taxon>
    </lineage>
</organism>
<name>A0A0F9G5J5_9ZZZZ</name>
<evidence type="ECO:0000313" key="1">
    <source>
        <dbReference type="EMBL" id="KKL64815.1"/>
    </source>
</evidence>
<accession>A0A0F9G5J5</accession>
<protein>
    <submittedName>
        <fullName evidence="1">Uncharacterized protein</fullName>
    </submittedName>
</protein>
<reference evidence="1" key="1">
    <citation type="journal article" date="2015" name="Nature">
        <title>Complex archaea that bridge the gap between prokaryotes and eukaryotes.</title>
        <authorList>
            <person name="Spang A."/>
            <person name="Saw J.H."/>
            <person name="Jorgensen S.L."/>
            <person name="Zaremba-Niedzwiedzka K."/>
            <person name="Martijn J."/>
            <person name="Lind A.E."/>
            <person name="van Eijk R."/>
            <person name="Schleper C."/>
            <person name="Guy L."/>
            <person name="Ettema T.J."/>
        </authorList>
    </citation>
    <scope>NUCLEOTIDE SEQUENCE</scope>
</reference>
<proteinExistence type="predicted"/>
<dbReference type="AlphaFoldDB" id="A0A0F9G5J5"/>
<dbReference type="EMBL" id="LAZR01027732">
    <property type="protein sequence ID" value="KKL64815.1"/>
    <property type="molecule type" value="Genomic_DNA"/>
</dbReference>
<feature type="non-terminal residue" evidence="1">
    <location>
        <position position="1"/>
    </location>
</feature>
<gene>
    <name evidence="1" type="ORF">LCGC14_2161190</name>
</gene>
<comment type="caution">
    <text evidence="1">The sequence shown here is derived from an EMBL/GenBank/DDBJ whole genome shotgun (WGS) entry which is preliminary data.</text>
</comment>
<sequence>NVISAANDSASDYTKIKDCAINWTSSTSLNGAKPVDITDGNTWFQNNIITSTQTNSTSTNSGIQSVVFTLTGHDVYLIDNNFSIDNATTDTAARDLAFNMTGDSNTRFFVFGNTVIGETDGATNHLIKAFEFNTGGTSYVIGNLIDIDSTSTGKTQAMQVGNGTTVYVNGNTIDATTGDSDGEWLVTGTATVIANNNIITGDRKSTVGANVVLNQFVADDNETVMTVVMNKATPDAGDTFIAFNDEDSEIGDISGSGVAGVIAYNTFLGSHYTQIDLLPNETLEVGMVLEMTGQLLENSTHLAQTKICKTIASTKVYGVYGGTKEDVKSIKIKKGKKPSKAIKDKIENARHKKKEDKLPDEILDNEYQIHLSLGVGAGYILVSNANGDIETGDLLESDGNGYAQKQSDTIIKSSTIGKAVESVIWSTEPDTKKLIGVVLYAG</sequence>